<dbReference type="Proteomes" id="UP000054997">
    <property type="component" value="Unassembled WGS sequence"/>
</dbReference>
<feature type="domain" description="Glycosyl transferase family 1" evidence="2">
    <location>
        <begin position="186"/>
        <end position="342"/>
    </location>
</feature>
<dbReference type="Pfam" id="PF00534">
    <property type="entry name" value="Glycos_transf_1"/>
    <property type="match status" value="1"/>
</dbReference>
<dbReference type="SUPFAM" id="SSF53756">
    <property type="entry name" value="UDP-Glycosyltransferase/glycogen phosphorylase"/>
    <property type="match status" value="1"/>
</dbReference>
<dbReference type="GO" id="GO:0016757">
    <property type="term" value="F:glycosyltransferase activity"/>
    <property type="evidence" value="ECO:0007669"/>
    <property type="project" value="InterPro"/>
</dbReference>
<comment type="caution">
    <text evidence="4">The sequence shown here is derived from an EMBL/GenBank/DDBJ whole genome shotgun (WGS) entry which is preliminary data.</text>
</comment>
<evidence type="ECO:0000313" key="4">
    <source>
        <dbReference type="EMBL" id="KTD21643.1"/>
    </source>
</evidence>
<evidence type="ECO:0000259" key="3">
    <source>
        <dbReference type="Pfam" id="PF13439"/>
    </source>
</evidence>
<accession>A0A0W0VN91</accession>
<dbReference type="Gene3D" id="3.40.50.2000">
    <property type="entry name" value="Glycogen Phosphorylase B"/>
    <property type="match status" value="2"/>
</dbReference>
<protein>
    <submittedName>
        <fullName evidence="4">Glycosyl transferase, group 1</fullName>
    </submittedName>
</protein>
<dbReference type="OrthoDB" id="9772485at2"/>
<reference evidence="4 5" key="1">
    <citation type="submission" date="2015-11" db="EMBL/GenBank/DDBJ databases">
        <title>Genomic analysis of 38 Legionella species identifies large and diverse effector repertoires.</title>
        <authorList>
            <person name="Burstein D."/>
            <person name="Amaro F."/>
            <person name="Zusman T."/>
            <person name="Lifshitz Z."/>
            <person name="Cohen O."/>
            <person name="Gilbert J.A."/>
            <person name="Pupko T."/>
            <person name="Shuman H.A."/>
            <person name="Segal G."/>
        </authorList>
    </citation>
    <scope>NUCLEOTIDE SEQUENCE [LARGE SCALE GENOMIC DNA]</scope>
    <source>
        <strain evidence="4 5">ATCC 49505</strain>
    </source>
</reference>
<dbReference type="EMBL" id="LNYK01000014">
    <property type="protein sequence ID" value="KTD21643.1"/>
    <property type="molecule type" value="Genomic_DNA"/>
</dbReference>
<evidence type="ECO:0000256" key="1">
    <source>
        <dbReference type="ARBA" id="ARBA00022679"/>
    </source>
</evidence>
<feature type="domain" description="Glycosyltransferase subfamily 4-like N-terminal" evidence="3">
    <location>
        <begin position="22"/>
        <end position="159"/>
    </location>
</feature>
<dbReference type="RefSeq" id="WP_058528813.1">
    <property type="nucleotide sequence ID" value="NZ_CAAAHZ010000002.1"/>
</dbReference>
<evidence type="ECO:0000259" key="2">
    <source>
        <dbReference type="Pfam" id="PF00534"/>
    </source>
</evidence>
<dbReference type="InterPro" id="IPR001296">
    <property type="entry name" value="Glyco_trans_1"/>
</dbReference>
<dbReference type="InterPro" id="IPR028098">
    <property type="entry name" value="Glyco_trans_4-like_N"/>
</dbReference>
<dbReference type="PATRIC" id="fig|45068.5.peg.861"/>
<dbReference type="STRING" id="45068.Llon_0808"/>
<keyword evidence="5" id="KW-1185">Reference proteome</keyword>
<gene>
    <name evidence="4" type="ORF">Llon_0808</name>
</gene>
<dbReference type="AlphaFoldDB" id="A0A0W0VN91"/>
<dbReference type="CDD" id="cd03794">
    <property type="entry name" value="GT4_WbuB-like"/>
    <property type="match status" value="1"/>
</dbReference>
<organism evidence="4 5">
    <name type="scientific">Legionella londiniensis</name>
    <dbReference type="NCBI Taxonomy" id="45068"/>
    <lineage>
        <taxon>Bacteria</taxon>
        <taxon>Pseudomonadati</taxon>
        <taxon>Pseudomonadota</taxon>
        <taxon>Gammaproteobacteria</taxon>
        <taxon>Legionellales</taxon>
        <taxon>Legionellaceae</taxon>
        <taxon>Legionella</taxon>
    </lineage>
</organism>
<dbReference type="GO" id="GO:0009103">
    <property type="term" value="P:lipopolysaccharide biosynthetic process"/>
    <property type="evidence" value="ECO:0007669"/>
    <property type="project" value="TreeGrafter"/>
</dbReference>
<name>A0A0W0VN91_9GAMM</name>
<evidence type="ECO:0000313" key="5">
    <source>
        <dbReference type="Proteomes" id="UP000054997"/>
    </source>
</evidence>
<sequence length="374" mass="42752">MNKKIVHLTTVHGAYDPRIYYRECMGLAKRGYQVTLLAPGDKNLTRDAIHIISLGHPKNRLDRFLRYQLKAFMKVLRQKNAIIHFHDPELIFSGLMFKLLGKKVVYDVHEDVPEDILLKGHIPKFLRIILANAAKLSEKIAGQCFDSIIAVTPAIAKKFPDNKVKLVRNYPEVNASDFSFEDYAGRKHELIYVGSMNEQRGLKEMIQAVDQLNKTKKVSLTLAGNMSQKLNEQYIRPNPAVHYLSWLPFPQISQVLNQHKIGLVILHPTKTFLTSYPLKLFEYMAAGLPVIASNFPDWEAIIKKYDCGITVDPLNPKMIAESIHDLLDNPHKAYRMGQNGRKAILAEFNWENESKVLLEAYDVIFSRLDKKAST</sequence>
<dbReference type="Pfam" id="PF13439">
    <property type="entry name" value="Glyco_transf_4"/>
    <property type="match status" value="1"/>
</dbReference>
<proteinExistence type="predicted"/>
<keyword evidence="1 4" id="KW-0808">Transferase</keyword>
<dbReference type="PANTHER" id="PTHR46401:SF2">
    <property type="entry name" value="GLYCOSYLTRANSFERASE WBBK-RELATED"/>
    <property type="match status" value="1"/>
</dbReference>
<dbReference type="PANTHER" id="PTHR46401">
    <property type="entry name" value="GLYCOSYLTRANSFERASE WBBK-RELATED"/>
    <property type="match status" value="1"/>
</dbReference>